<name>A0A191XZV4_GASAC</name>
<protein>
    <submittedName>
        <fullName evidence="2">MHC class I antigen</fullName>
    </submittedName>
</protein>
<sequence length="61" mass="7333">VVGLLDEVEVGYYDSDTWSAEPRQDWVSRVREDQPWVWLMQTRIALECQQEFKAYIEIAKR</sequence>
<dbReference type="EMBL" id="KT885471">
    <property type="protein sequence ID" value="ANJ46080.1"/>
    <property type="molecule type" value="Genomic_DNA"/>
</dbReference>
<feature type="non-terminal residue" evidence="2">
    <location>
        <position position="1"/>
    </location>
</feature>
<dbReference type="InterPro" id="IPR037055">
    <property type="entry name" value="MHC_I-like_Ag-recog_sf"/>
</dbReference>
<dbReference type="AlphaFoldDB" id="A0A191XZV4"/>
<dbReference type="InterPro" id="IPR011162">
    <property type="entry name" value="MHC_I/II-like_Ag-recog"/>
</dbReference>
<organism evidence="2">
    <name type="scientific">Gasterosteus aculeatus</name>
    <name type="common">Three-spined stickleback</name>
    <dbReference type="NCBI Taxonomy" id="69293"/>
    <lineage>
        <taxon>Eukaryota</taxon>
        <taxon>Metazoa</taxon>
        <taxon>Chordata</taxon>
        <taxon>Craniata</taxon>
        <taxon>Vertebrata</taxon>
        <taxon>Euteleostomi</taxon>
        <taxon>Actinopterygii</taxon>
        <taxon>Neopterygii</taxon>
        <taxon>Teleostei</taxon>
        <taxon>Neoteleostei</taxon>
        <taxon>Acanthomorphata</taxon>
        <taxon>Eupercaria</taxon>
        <taxon>Perciformes</taxon>
        <taxon>Cottioidei</taxon>
        <taxon>Gasterosteales</taxon>
        <taxon>Gasterosteidae</taxon>
        <taxon>Gasterosteus</taxon>
    </lineage>
</organism>
<feature type="non-terminal residue" evidence="2">
    <location>
        <position position="61"/>
    </location>
</feature>
<proteinExistence type="predicted"/>
<dbReference type="Gene3D" id="3.30.500.10">
    <property type="entry name" value="MHC class I-like antigen recognition-like"/>
    <property type="match status" value="1"/>
</dbReference>
<evidence type="ECO:0000256" key="1">
    <source>
        <dbReference type="ARBA" id="ARBA00023180"/>
    </source>
</evidence>
<keyword evidence="1" id="KW-0325">Glycoprotein</keyword>
<dbReference type="SUPFAM" id="SSF54452">
    <property type="entry name" value="MHC antigen-recognition domain"/>
    <property type="match status" value="1"/>
</dbReference>
<reference evidence="2" key="1">
    <citation type="submission" date="2015-10" db="EMBL/GenBank/DDBJ databases">
        <title>Characterization of MHC Class I and Class IIbeta in three-spined sticklebacks (Gasterosteus aculeatus) reveals high levels of genetic diversity across populations from Northern hemisphere and evidence for strong selection.</title>
        <authorList>
            <person name="Kasala N.A."/>
            <person name="Panchal M."/>
            <person name="Milinski M."/>
            <person name="Samonte I.E."/>
        </authorList>
    </citation>
    <scope>NUCLEOTIDE SEQUENCE</scope>
    <source>
        <strain evidence="2">410</strain>
    </source>
</reference>
<evidence type="ECO:0000313" key="2">
    <source>
        <dbReference type="EMBL" id="ANJ46080.1"/>
    </source>
</evidence>
<accession>A0A191XZV4</accession>